<protein>
    <submittedName>
        <fullName evidence="1">Uncharacterized protein</fullName>
    </submittedName>
</protein>
<proteinExistence type="predicted"/>
<evidence type="ECO:0000313" key="1">
    <source>
        <dbReference type="EMBL" id="KAL0299974.1"/>
    </source>
</evidence>
<accession>A0AAW2JZR5</accession>
<name>A0AAW2JZR5_9LAMI</name>
<comment type="caution">
    <text evidence="1">The sequence shown here is derived from an EMBL/GenBank/DDBJ whole genome shotgun (WGS) entry which is preliminary data.</text>
</comment>
<sequence>MASSIASSDEFIRFVKETLPDQGPLEATSRRMGSNSILSHGRWRRSLRQVVAVARRLIDEEDVKHKGVEMGKRVEKREDDVARGVK</sequence>
<reference evidence="1" key="1">
    <citation type="submission" date="2020-06" db="EMBL/GenBank/DDBJ databases">
        <authorList>
            <person name="Li T."/>
            <person name="Hu X."/>
            <person name="Zhang T."/>
            <person name="Song X."/>
            <person name="Zhang H."/>
            <person name="Dai N."/>
            <person name="Sheng W."/>
            <person name="Hou X."/>
            <person name="Wei L."/>
        </authorList>
    </citation>
    <scope>NUCLEOTIDE SEQUENCE</scope>
    <source>
        <strain evidence="1">G01</strain>
        <tissue evidence="1">Leaf</tissue>
    </source>
</reference>
<gene>
    <name evidence="1" type="ORF">Sangu_3145000</name>
</gene>
<reference evidence="1" key="2">
    <citation type="journal article" date="2024" name="Plant">
        <title>Genomic evolution and insights into agronomic trait innovations of Sesamum species.</title>
        <authorList>
            <person name="Miao H."/>
            <person name="Wang L."/>
            <person name="Qu L."/>
            <person name="Liu H."/>
            <person name="Sun Y."/>
            <person name="Le M."/>
            <person name="Wang Q."/>
            <person name="Wei S."/>
            <person name="Zheng Y."/>
            <person name="Lin W."/>
            <person name="Duan Y."/>
            <person name="Cao H."/>
            <person name="Xiong S."/>
            <person name="Wang X."/>
            <person name="Wei L."/>
            <person name="Li C."/>
            <person name="Ma Q."/>
            <person name="Ju M."/>
            <person name="Zhao R."/>
            <person name="Li G."/>
            <person name="Mu C."/>
            <person name="Tian Q."/>
            <person name="Mei H."/>
            <person name="Zhang T."/>
            <person name="Gao T."/>
            <person name="Zhang H."/>
        </authorList>
    </citation>
    <scope>NUCLEOTIDE SEQUENCE</scope>
    <source>
        <strain evidence="1">G01</strain>
    </source>
</reference>
<organism evidence="1">
    <name type="scientific">Sesamum angustifolium</name>
    <dbReference type="NCBI Taxonomy" id="2727405"/>
    <lineage>
        <taxon>Eukaryota</taxon>
        <taxon>Viridiplantae</taxon>
        <taxon>Streptophyta</taxon>
        <taxon>Embryophyta</taxon>
        <taxon>Tracheophyta</taxon>
        <taxon>Spermatophyta</taxon>
        <taxon>Magnoliopsida</taxon>
        <taxon>eudicotyledons</taxon>
        <taxon>Gunneridae</taxon>
        <taxon>Pentapetalae</taxon>
        <taxon>asterids</taxon>
        <taxon>lamiids</taxon>
        <taxon>Lamiales</taxon>
        <taxon>Pedaliaceae</taxon>
        <taxon>Sesamum</taxon>
    </lineage>
</organism>
<dbReference type="AlphaFoldDB" id="A0AAW2JZR5"/>
<dbReference type="EMBL" id="JACGWK010000420">
    <property type="protein sequence ID" value="KAL0299974.1"/>
    <property type="molecule type" value="Genomic_DNA"/>
</dbReference>